<evidence type="ECO:0000256" key="5">
    <source>
        <dbReference type="ARBA" id="ARBA00023242"/>
    </source>
</evidence>
<dbReference type="GO" id="GO:0072572">
    <property type="term" value="F:poly-ADP-D-ribose binding"/>
    <property type="evidence" value="ECO:0007669"/>
    <property type="project" value="TreeGrafter"/>
</dbReference>
<evidence type="ECO:0000256" key="4">
    <source>
        <dbReference type="ARBA" id="ARBA00022454"/>
    </source>
</evidence>
<reference evidence="8 9" key="1">
    <citation type="submission" date="2013-11" db="EMBL/GenBank/DDBJ databases">
        <title>Genome sequencing of Stegodyphus mimosarum.</title>
        <authorList>
            <person name="Bechsgaard J."/>
        </authorList>
    </citation>
    <scope>NUCLEOTIDE SEQUENCE [LARGE SCALE GENOMIC DNA]</scope>
</reference>
<dbReference type="GO" id="GO:0005694">
    <property type="term" value="C:chromosome"/>
    <property type="evidence" value="ECO:0007669"/>
    <property type="project" value="UniProtKB-SubCell"/>
</dbReference>
<evidence type="ECO:0000256" key="1">
    <source>
        <dbReference type="ARBA" id="ARBA00004123"/>
    </source>
</evidence>
<dbReference type="STRING" id="407821.A0A087T5S7"/>
<feature type="region of interest" description="Disordered" evidence="6">
    <location>
        <begin position="48"/>
        <end position="104"/>
    </location>
</feature>
<dbReference type="Proteomes" id="UP000054359">
    <property type="component" value="Unassembled WGS sequence"/>
</dbReference>
<dbReference type="GO" id="GO:0005634">
    <property type="term" value="C:nucleus"/>
    <property type="evidence" value="ECO:0007669"/>
    <property type="project" value="UniProtKB-SubCell"/>
</dbReference>
<keyword evidence="4" id="KW-0158">Chromosome</keyword>
<sequence>MDKKTTRKRKIADKPMCKYGFSCYQKNPEHHKKFMHPVQVENVSFSKTVNGNSVSKPENENESVENTESTQALQNEKEPVDNTESTQALQSEKEPRSIENEELPTAETVKEILKSMPEDFLDFWSFCSTINESKPEDAFAELGYHLVGVYDILARKLLDDKKVVLHCHWRYYYDPPEFQTVIKLDGGDLYHIGYFRDDPSELPSILAANNAALDAKLTLVGDNIFAAMNAELIKGIKKAKPKKLKEKFSKIQENLQKFAKEKKYSLEVKTAKTKARDKKVVTKSFHGLGIVVPFKNDIGYRPLPDSNATLKSVLKKIVDAESDTKRLEREESLDELITNVHFANDECDYGMGLELGIDLFCFGHPYFHSHIINLLPLAYDLLKRRKYGEIIKAHLANR</sequence>
<evidence type="ECO:0000256" key="6">
    <source>
        <dbReference type="SAM" id="MobiDB-lite"/>
    </source>
</evidence>
<feature type="domain" description="PBZ-type" evidence="7">
    <location>
        <begin position="14"/>
        <end position="38"/>
    </location>
</feature>
<protein>
    <recommendedName>
        <fullName evidence="7">PBZ-type domain-containing protein</fullName>
    </recommendedName>
</protein>
<comment type="subcellular location">
    <subcellularLocation>
        <location evidence="2">Chromosome</location>
    </subcellularLocation>
    <subcellularLocation>
        <location evidence="1">Nucleus</location>
    </subcellularLocation>
</comment>
<keyword evidence="5" id="KW-0539">Nucleus</keyword>
<dbReference type="GO" id="GO:0006974">
    <property type="term" value="P:DNA damage response"/>
    <property type="evidence" value="ECO:0007669"/>
    <property type="project" value="InterPro"/>
</dbReference>
<comment type="similarity">
    <text evidence="3">Belongs to the HPF1 family.</text>
</comment>
<evidence type="ECO:0000259" key="7">
    <source>
        <dbReference type="Pfam" id="PF10283"/>
    </source>
</evidence>
<proteinExistence type="inferred from homology"/>
<dbReference type="AlphaFoldDB" id="A0A087T5S7"/>
<dbReference type="OrthoDB" id="6428773at2759"/>
<evidence type="ECO:0000256" key="2">
    <source>
        <dbReference type="ARBA" id="ARBA00004286"/>
    </source>
</evidence>
<organism evidence="8 9">
    <name type="scientific">Stegodyphus mimosarum</name>
    <name type="common">African social velvet spider</name>
    <dbReference type="NCBI Taxonomy" id="407821"/>
    <lineage>
        <taxon>Eukaryota</taxon>
        <taxon>Metazoa</taxon>
        <taxon>Ecdysozoa</taxon>
        <taxon>Arthropoda</taxon>
        <taxon>Chelicerata</taxon>
        <taxon>Arachnida</taxon>
        <taxon>Araneae</taxon>
        <taxon>Araneomorphae</taxon>
        <taxon>Entelegynae</taxon>
        <taxon>Eresoidea</taxon>
        <taxon>Eresidae</taxon>
        <taxon>Stegodyphus</taxon>
    </lineage>
</organism>
<keyword evidence="9" id="KW-1185">Reference proteome</keyword>
<dbReference type="EMBL" id="KK113561">
    <property type="protein sequence ID" value="KFM60466.1"/>
    <property type="molecule type" value="Genomic_DNA"/>
</dbReference>
<name>A0A087T5S7_STEMI</name>
<dbReference type="InterPro" id="IPR019361">
    <property type="entry name" value="HPF1"/>
</dbReference>
<dbReference type="PANTHER" id="PTHR13386:SF1">
    <property type="entry name" value="HISTONE PARYLATION FACTOR 1"/>
    <property type="match status" value="1"/>
</dbReference>
<evidence type="ECO:0000256" key="3">
    <source>
        <dbReference type="ARBA" id="ARBA00010803"/>
    </source>
</evidence>
<dbReference type="Pfam" id="PF10283">
    <property type="entry name" value="zf-CCHH"/>
    <property type="match status" value="1"/>
</dbReference>
<feature type="non-terminal residue" evidence="8">
    <location>
        <position position="398"/>
    </location>
</feature>
<evidence type="ECO:0000313" key="9">
    <source>
        <dbReference type="Proteomes" id="UP000054359"/>
    </source>
</evidence>
<dbReference type="InterPro" id="IPR019406">
    <property type="entry name" value="APLF_PBZ"/>
</dbReference>
<dbReference type="GO" id="GO:0042393">
    <property type="term" value="F:histone binding"/>
    <property type="evidence" value="ECO:0007669"/>
    <property type="project" value="InterPro"/>
</dbReference>
<evidence type="ECO:0000313" key="8">
    <source>
        <dbReference type="EMBL" id="KFM60466.1"/>
    </source>
</evidence>
<dbReference type="PANTHER" id="PTHR13386">
    <property type="entry name" value="HISTONE PARYLATION FACTOR 1"/>
    <property type="match status" value="1"/>
</dbReference>
<dbReference type="OMA" id="HKELHML"/>
<dbReference type="Pfam" id="PF10228">
    <property type="entry name" value="HPF1"/>
    <property type="match status" value="1"/>
</dbReference>
<accession>A0A087T5S7</accession>
<gene>
    <name evidence="8" type="ORF">X975_11695</name>
</gene>